<dbReference type="Gene3D" id="3.30.470.20">
    <property type="entry name" value="ATP-grasp fold, B domain"/>
    <property type="match status" value="1"/>
</dbReference>
<dbReference type="RefSeq" id="WP_023484599.1">
    <property type="nucleotide sequence ID" value="NZ_CP019651.1"/>
</dbReference>
<dbReference type="Pfam" id="PF13535">
    <property type="entry name" value="ATP-grasp_4"/>
    <property type="match status" value="1"/>
</dbReference>
<dbReference type="AlphaFoldDB" id="A0A2L1TNV5"/>
<evidence type="ECO:0000256" key="2">
    <source>
        <dbReference type="ARBA" id="ARBA00022741"/>
    </source>
</evidence>
<protein>
    <submittedName>
        <fullName evidence="6">Alanine-anticapsin ligase-like protein</fullName>
    </submittedName>
</protein>
<dbReference type="PANTHER" id="PTHR43585:SF2">
    <property type="entry name" value="ATP-GRASP ENZYME FSQD"/>
    <property type="match status" value="1"/>
</dbReference>
<evidence type="ECO:0000313" key="9">
    <source>
        <dbReference type="Proteomes" id="UP000464330"/>
    </source>
</evidence>
<dbReference type="InterPro" id="IPR011761">
    <property type="entry name" value="ATP-grasp"/>
</dbReference>
<dbReference type="Proteomes" id="UP000239833">
    <property type="component" value="Chromosome"/>
</dbReference>
<dbReference type="GO" id="GO:0005524">
    <property type="term" value="F:ATP binding"/>
    <property type="evidence" value="ECO:0007669"/>
    <property type="project" value="UniProtKB-UniRule"/>
</dbReference>
<proteinExistence type="predicted"/>
<accession>A0A2L1TNV5</accession>
<evidence type="ECO:0000313" key="6">
    <source>
        <dbReference type="EMBL" id="AVF26693.1"/>
    </source>
</evidence>
<accession>A0A6C0QT41</accession>
<dbReference type="InterPro" id="IPR040570">
    <property type="entry name" value="LAL_C2"/>
</dbReference>
<evidence type="ECO:0000256" key="1">
    <source>
        <dbReference type="ARBA" id="ARBA00022598"/>
    </source>
</evidence>
<organism evidence="6 8">
    <name type="scientific">Paenibacillus larvae subsp. larvae</name>
    <dbReference type="NCBI Taxonomy" id="147375"/>
    <lineage>
        <taxon>Bacteria</taxon>
        <taxon>Bacillati</taxon>
        <taxon>Bacillota</taxon>
        <taxon>Bacilli</taxon>
        <taxon>Bacillales</taxon>
        <taxon>Paenibacillaceae</taxon>
        <taxon>Paenibacillus</taxon>
    </lineage>
</organism>
<dbReference type="PROSITE" id="PS50975">
    <property type="entry name" value="ATP_GRASP"/>
    <property type="match status" value="1"/>
</dbReference>
<dbReference type="GeneID" id="64219217"/>
<dbReference type="EMBL" id="CP019717">
    <property type="protein sequence ID" value="QHZ51697.1"/>
    <property type="molecule type" value="Genomic_DNA"/>
</dbReference>
<dbReference type="GO" id="GO:0046872">
    <property type="term" value="F:metal ion binding"/>
    <property type="evidence" value="ECO:0007669"/>
    <property type="project" value="InterPro"/>
</dbReference>
<evidence type="ECO:0000313" key="7">
    <source>
        <dbReference type="EMBL" id="QHZ51697.1"/>
    </source>
</evidence>
<reference evidence="8" key="1">
    <citation type="submission" date="2017-02" db="EMBL/GenBank/DDBJ databases">
        <title>Delineation of Paenibacillus larvae strains originating from foulbrood outbreaks.</title>
        <authorList>
            <person name="Beims H."/>
            <person name="Bunk B."/>
            <person name="Sproeer C."/>
            <person name="Mohr K.I."/>
            <person name="Pradella S."/>
            <person name="Guenther G."/>
            <person name="Rohde M."/>
            <person name="von der Ohe W."/>
            <person name="Steinert M."/>
        </authorList>
    </citation>
    <scope>NUCLEOTIDE SEQUENCE [LARGE SCALE GENOMIC DNA]</scope>
    <source>
        <strain evidence="8">Eric_III</strain>
    </source>
</reference>
<accession>A0A8B6WUN8</accession>
<keyword evidence="3 4" id="KW-0067">ATP-binding</keyword>
<dbReference type="InterPro" id="IPR052032">
    <property type="entry name" value="ATP-dep_AA_Ligase"/>
</dbReference>
<dbReference type="SUPFAM" id="SSF56059">
    <property type="entry name" value="Glutathione synthetase ATP-binding domain-like"/>
    <property type="match status" value="1"/>
</dbReference>
<dbReference type="EMBL" id="CP019655">
    <property type="protein sequence ID" value="AVF26693.1"/>
    <property type="molecule type" value="Genomic_DNA"/>
</dbReference>
<dbReference type="Pfam" id="PF18603">
    <property type="entry name" value="LAL_C2"/>
    <property type="match status" value="1"/>
</dbReference>
<gene>
    <name evidence="6" type="ORF">ERICIII_02551</name>
    <name evidence="7" type="ORF">ERICV_02565</name>
</gene>
<evidence type="ECO:0000259" key="5">
    <source>
        <dbReference type="PROSITE" id="PS50975"/>
    </source>
</evidence>
<dbReference type="GO" id="GO:0016874">
    <property type="term" value="F:ligase activity"/>
    <property type="evidence" value="ECO:0007669"/>
    <property type="project" value="UniProtKB-KW"/>
</dbReference>
<dbReference type="Proteomes" id="UP000464330">
    <property type="component" value="Chromosome"/>
</dbReference>
<reference evidence="6 9" key="2">
    <citation type="journal article" date="2020" name="Int. J. Med. Microbiol.">
        <title>Discovery of Paenibacillus larvae ERIC V: Phenotypic and genomic comparison to genotypes ERIC I-IV reveal different inventories of virulence factors which correlate with epidemiological prevalences of American Foulbrood.</title>
        <authorList>
            <person name="Beims H."/>
            <person name="Bunk B."/>
            <person name="Erler S."/>
            <person name="Mohr K.I."/>
            <person name="Sproer C."/>
            <person name="Pradella S."/>
            <person name="Gunther G."/>
            <person name="Rohde M."/>
            <person name="von der Ohe W."/>
            <person name="Steinert M."/>
        </authorList>
    </citation>
    <scope>NUCLEOTIDE SEQUENCE</scope>
    <source>
        <strain evidence="6">Eric_III</strain>
        <strain evidence="7">Eric_V</strain>
    </source>
</reference>
<evidence type="ECO:0000256" key="4">
    <source>
        <dbReference type="PROSITE-ProRule" id="PRU00409"/>
    </source>
</evidence>
<name>A0A2L1TNV5_9BACL</name>
<dbReference type="PANTHER" id="PTHR43585">
    <property type="entry name" value="FUMIPYRROLE BIOSYNTHESIS PROTEIN C"/>
    <property type="match status" value="1"/>
</dbReference>
<dbReference type="InterPro" id="IPR013815">
    <property type="entry name" value="ATP_grasp_subdomain_1"/>
</dbReference>
<sequence length="401" mass="45413">MSRKRLFFIGIPETHVKRTLSRCKKLGYEIILGDTKNNLKLHADRIVDADRLVITDFRDEKNLRDVTCSLQEESPLDAIFTFKEFGLINTSKLLHEYGLRGNPTEVINSCNNKFTTRNLLREAGLLSPDYELCESLEDAKKLLKRIEGPIIIKPHNLQGSIGVYKVEQEEDLQVLYEKCLTHCNEPIVMAEEFIVGQEVSIEAIVYRGKTIIFGVTEKLLYPGTFVEAGHISPYAGTEMSREEYTKLVERIVGAMKIQMGPLHIEGFHTEKGFYVGEVHTRYGGDNITTLTELALKCDMTSPIFAELGDIPYNIEFGQPQEVAAIRFLYVPPGKVEVIEIGQLTEIIGVMDFEITCKIGDEIVPIRSNFDRVGWVLVKGANREETLDILEKVSQQILIRTV</sequence>
<dbReference type="Gene3D" id="3.30.1490.20">
    <property type="entry name" value="ATP-grasp fold, A domain"/>
    <property type="match status" value="1"/>
</dbReference>
<dbReference type="STRING" id="147375.BXP28_04555"/>
<evidence type="ECO:0000256" key="3">
    <source>
        <dbReference type="ARBA" id="ARBA00022840"/>
    </source>
</evidence>
<keyword evidence="1 6" id="KW-0436">Ligase</keyword>
<evidence type="ECO:0000313" key="8">
    <source>
        <dbReference type="Proteomes" id="UP000239833"/>
    </source>
</evidence>
<keyword evidence="2 4" id="KW-0547">Nucleotide-binding</keyword>
<feature type="domain" description="ATP-grasp" evidence="5">
    <location>
        <begin position="117"/>
        <end position="308"/>
    </location>
</feature>
<dbReference type="Gene3D" id="3.40.50.20">
    <property type="match status" value="1"/>
</dbReference>